<evidence type="ECO:0000256" key="6">
    <source>
        <dbReference type="ARBA" id="ARBA00023136"/>
    </source>
</evidence>
<dbReference type="GO" id="GO:0009535">
    <property type="term" value="C:chloroplast thylakoid membrane"/>
    <property type="evidence" value="ECO:0007669"/>
    <property type="project" value="UniProtKB-SubCell"/>
</dbReference>
<evidence type="ECO:0000256" key="1">
    <source>
        <dbReference type="ARBA" id="ARBA00004622"/>
    </source>
</evidence>
<keyword evidence="6" id="KW-0472">Membrane</keyword>
<dbReference type="InterPro" id="IPR023222">
    <property type="entry name" value="PsbQ-like_dom_sf"/>
</dbReference>
<sequence>MAVRPLVLRANLPHISPTFFRHLKPSLESREATIKVLQSKFSRRIIGVIATMTSVLLAGEAIFTKEFANGIDFNMVGSDQTTEAAESGIRGHAQDLLEVVKALIESESWRELQKELRRSSPYLKQDIYTIIQNKPGSERPQLRKLYADLFVNVSRLDYAARDEDASRIQECYKNIVAAVDDILSRI</sequence>
<dbReference type="InterPro" id="IPR054099">
    <property type="entry name" value="PSII_PsbQ_pln"/>
</dbReference>
<keyword evidence="5" id="KW-0793">Thylakoid</keyword>
<comment type="similarity">
    <text evidence="7">Belongs to the PsbQ family.</text>
</comment>
<dbReference type="PANTHER" id="PTHR33399">
    <property type="entry name" value="OXYGEN-EVOLVING ENHANCER PROTEIN 3-1, CHLOROPLASTIC"/>
    <property type="match status" value="1"/>
</dbReference>
<evidence type="ECO:0000313" key="8">
    <source>
        <dbReference type="EMBL" id="AKG62169.1"/>
    </source>
</evidence>
<proteinExistence type="evidence at transcript level"/>
<name>A0A0F7CYI3_9ROSI</name>
<organism evidence="8">
    <name type="scientific">Hypseocharis bilobata</name>
    <dbReference type="NCBI Taxonomy" id="253189"/>
    <lineage>
        <taxon>Eukaryota</taxon>
        <taxon>Viridiplantae</taxon>
        <taxon>Streptophyta</taxon>
        <taxon>Embryophyta</taxon>
        <taxon>Tracheophyta</taxon>
        <taxon>Spermatophyta</taxon>
        <taxon>Magnoliopsida</taxon>
        <taxon>eudicotyledons</taxon>
        <taxon>Gunneridae</taxon>
        <taxon>Pentapetalae</taxon>
        <taxon>rosids</taxon>
        <taxon>malvids</taxon>
        <taxon>Geraniales</taxon>
        <taxon>Geraniaceae</taxon>
        <taxon>Hypseocharis</taxon>
    </lineage>
</organism>
<dbReference type="InterPro" id="IPR008797">
    <property type="entry name" value="PSII_PsbQ"/>
</dbReference>
<dbReference type="PANTHER" id="PTHR33399:SF6">
    <property type="entry name" value="PSBQ-LIKE PROTEIN 3, CHLOROPLASTIC"/>
    <property type="match status" value="1"/>
</dbReference>
<dbReference type="GO" id="GO:0019898">
    <property type="term" value="C:extrinsic component of membrane"/>
    <property type="evidence" value="ECO:0007669"/>
    <property type="project" value="InterPro"/>
</dbReference>
<evidence type="ECO:0000256" key="4">
    <source>
        <dbReference type="ARBA" id="ARBA00022946"/>
    </source>
</evidence>
<dbReference type="Pfam" id="PF05757">
    <property type="entry name" value="PsbQ"/>
    <property type="match status" value="1"/>
</dbReference>
<evidence type="ECO:0000256" key="5">
    <source>
        <dbReference type="ARBA" id="ARBA00023078"/>
    </source>
</evidence>
<reference evidence="8" key="1">
    <citation type="journal article" date="2015" name="BMC Plant Biol.">
        <title>NDH expression marks major transitions in plant evolution and reveals coordinate intracellular gene loss.</title>
        <authorList>
            <person name="Ruhlman T.A."/>
            <person name="Chang W.J."/>
            <person name="Chen J.J."/>
            <person name="Huang Y.T."/>
            <person name="Chan M.T."/>
            <person name="Zhang J."/>
            <person name="Liao D.C."/>
            <person name="Blazier J.C."/>
            <person name="Jin X."/>
            <person name="Shih M.C."/>
            <person name="Jansen R.K."/>
            <person name="Lin C.S."/>
        </authorList>
    </citation>
    <scope>NUCLEOTIDE SEQUENCE</scope>
</reference>
<evidence type="ECO:0000256" key="7">
    <source>
        <dbReference type="ARBA" id="ARBA00035649"/>
    </source>
</evidence>
<accession>A0A0F7CYI3</accession>
<dbReference type="AlphaFoldDB" id="A0A0F7CYI3"/>
<dbReference type="GO" id="GO:0009654">
    <property type="term" value="C:photosystem II oxygen evolving complex"/>
    <property type="evidence" value="ECO:0007669"/>
    <property type="project" value="InterPro"/>
</dbReference>
<dbReference type="GO" id="GO:0009767">
    <property type="term" value="P:photosynthetic electron transport chain"/>
    <property type="evidence" value="ECO:0007669"/>
    <property type="project" value="TreeGrafter"/>
</dbReference>
<protein>
    <submittedName>
        <fullName evidence="8">PQL-like protein</fullName>
    </submittedName>
</protein>
<dbReference type="SUPFAM" id="SSF101112">
    <property type="entry name" value="Oxygen-evolving enhancer protein 3"/>
    <property type="match status" value="1"/>
</dbReference>
<evidence type="ECO:0000256" key="2">
    <source>
        <dbReference type="ARBA" id="ARBA00022528"/>
    </source>
</evidence>
<evidence type="ECO:0000256" key="3">
    <source>
        <dbReference type="ARBA" id="ARBA00022640"/>
    </source>
</evidence>
<keyword evidence="2" id="KW-0150">Chloroplast</keyword>
<dbReference type="FunFam" id="1.20.120.290:FF:000004">
    <property type="entry name" value="Oxygen-evolving enhancer protein 3"/>
    <property type="match status" value="1"/>
</dbReference>
<dbReference type="EMBL" id="KM584069">
    <property type="protein sequence ID" value="AKG62169.1"/>
    <property type="molecule type" value="mRNA"/>
</dbReference>
<dbReference type="Gene3D" id="1.20.120.290">
    <property type="entry name" value="Oxygen-evolving enhancer protein 3 (PsbQ), four-helix up-down bundle"/>
    <property type="match status" value="1"/>
</dbReference>
<dbReference type="GO" id="GO:0005509">
    <property type="term" value="F:calcium ion binding"/>
    <property type="evidence" value="ECO:0007669"/>
    <property type="project" value="InterPro"/>
</dbReference>
<keyword evidence="3" id="KW-0934">Plastid</keyword>
<keyword evidence="4" id="KW-0809">Transit peptide</keyword>
<comment type="subcellular location">
    <subcellularLocation>
        <location evidence="1">Plastid</location>
        <location evidence="1">Chloroplast thylakoid membrane</location>
        <topology evidence="1">Peripheral membrane protein</topology>
        <orientation evidence="1">Lumenal side</orientation>
    </subcellularLocation>
</comment>
<gene>
    <name evidence="8" type="primary">PQL3</name>
</gene>